<dbReference type="EMBL" id="CP115613">
    <property type="protein sequence ID" value="WBW75106.1"/>
    <property type="molecule type" value="Genomic_DNA"/>
</dbReference>
<dbReference type="InterPro" id="IPR020904">
    <property type="entry name" value="Sc_DH/Rdtase_CS"/>
</dbReference>
<dbReference type="RefSeq" id="XP_056039349.1">
    <property type="nucleotide sequence ID" value="XM_056182868.1"/>
</dbReference>
<keyword evidence="5" id="KW-1185">Reference proteome</keyword>
<dbReference type="SUPFAM" id="SSF51735">
    <property type="entry name" value="NAD(P)-binding Rossmann-fold domains"/>
    <property type="match status" value="1"/>
</dbReference>
<evidence type="ECO:0000313" key="5">
    <source>
        <dbReference type="Proteomes" id="UP001212411"/>
    </source>
</evidence>
<dbReference type="AlphaFoldDB" id="A0AAF0AWT9"/>
<evidence type="ECO:0000256" key="3">
    <source>
        <dbReference type="ARBA" id="ARBA00023002"/>
    </source>
</evidence>
<name>A0AAF0AWT9_9SCHI</name>
<dbReference type="Proteomes" id="UP001212411">
    <property type="component" value="Chromosome 3"/>
</dbReference>
<dbReference type="PROSITE" id="PS00061">
    <property type="entry name" value="ADH_SHORT"/>
    <property type="match status" value="1"/>
</dbReference>
<accession>A0AAF0AWT9</accession>
<protein>
    <submittedName>
        <fullName evidence="4">Short-chain type dehydrogenase/reductase</fullName>
    </submittedName>
</protein>
<dbReference type="PANTHER" id="PTHR43639:SF1">
    <property type="entry name" value="SHORT-CHAIN DEHYDROGENASE_REDUCTASE FAMILY PROTEIN"/>
    <property type="match status" value="1"/>
</dbReference>
<dbReference type="Pfam" id="PF13561">
    <property type="entry name" value="adh_short_C2"/>
    <property type="match status" value="1"/>
</dbReference>
<dbReference type="KEGG" id="som:SOMG_04081"/>
<proteinExistence type="inferred from homology"/>
<keyword evidence="3" id="KW-0560">Oxidoreductase</keyword>
<dbReference type="GO" id="GO:0016491">
    <property type="term" value="F:oxidoreductase activity"/>
    <property type="evidence" value="ECO:0007669"/>
    <property type="project" value="UniProtKB-KW"/>
</dbReference>
<reference evidence="4 5" key="1">
    <citation type="journal article" date="2023" name="G3 (Bethesda)">
        <title>A high-quality reference genome for the fission yeast Schizosaccharomyces osmophilus.</title>
        <authorList>
            <person name="Jia G.S."/>
            <person name="Zhang W.C."/>
            <person name="Liang Y."/>
            <person name="Liu X.H."/>
            <person name="Rhind N."/>
            <person name="Pidoux A."/>
            <person name="Brysch-Herzberg M."/>
            <person name="Du L.L."/>
        </authorList>
    </citation>
    <scope>NUCLEOTIDE SEQUENCE [LARGE SCALE GENOMIC DNA]</scope>
    <source>
        <strain evidence="4 5">CBS 15793</strain>
    </source>
</reference>
<evidence type="ECO:0000313" key="4">
    <source>
        <dbReference type="EMBL" id="WBW75106.1"/>
    </source>
</evidence>
<dbReference type="Gene3D" id="3.40.50.720">
    <property type="entry name" value="NAD(P)-binding Rossmann-like Domain"/>
    <property type="match status" value="1"/>
</dbReference>
<dbReference type="PRINTS" id="PR00080">
    <property type="entry name" value="SDRFAMILY"/>
</dbReference>
<dbReference type="InterPro" id="IPR002347">
    <property type="entry name" value="SDR_fam"/>
</dbReference>
<dbReference type="GeneID" id="80877557"/>
<gene>
    <name evidence="4" type="ORF">SOMG_04081</name>
</gene>
<evidence type="ECO:0000256" key="2">
    <source>
        <dbReference type="ARBA" id="ARBA00022857"/>
    </source>
</evidence>
<comment type="similarity">
    <text evidence="1">Belongs to the short-chain dehydrogenases/reductases (SDR) family.</text>
</comment>
<dbReference type="PANTHER" id="PTHR43639">
    <property type="entry name" value="OXIDOREDUCTASE, SHORT-CHAIN DEHYDROGENASE/REDUCTASE FAMILY (AFU_ORTHOLOGUE AFUA_5G02870)"/>
    <property type="match status" value="1"/>
</dbReference>
<dbReference type="InterPro" id="IPR036291">
    <property type="entry name" value="NAD(P)-bd_dom_sf"/>
</dbReference>
<evidence type="ECO:0000256" key="1">
    <source>
        <dbReference type="ARBA" id="ARBA00006484"/>
    </source>
</evidence>
<sequence length="263" mass="27716">MNSTMSNNSLPLENKVAIVTGGSRGIGAGIAETLASRGAKVAITFTSESSKDATEQLVKKIKDFGTSADAITIQADLRNVASAKLIVDTTVKAFGPTIHILVNNAGIAYDRTPIGSTSVEDYNSIFDVNVRAVFFMGEAVAPHLPNKGGRIINIGSIAGRGSASRIPLYCASKAALEGFTRCWAAELGPKGHTVNQVNPGAVETDMLRGIDSSVTNAYKDMTPMENRFGQPQDIADIVGFLAEESSRWITGQTISASGGLKMY</sequence>
<organism evidence="4 5">
    <name type="scientific">Schizosaccharomyces osmophilus</name>
    <dbReference type="NCBI Taxonomy" id="2545709"/>
    <lineage>
        <taxon>Eukaryota</taxon>
        <taxon>Fungi</taxon>
        <taxon>Dikarya</taxon>
        <taxon>Ascomycota</taxon>
        <taxon>Taphrinomycotina</taxon>
        <taxon>Schizosaccharomycetes</taxon>
        <taxon>Schizosaccharomycetales</taxon>
        <taxon>Schizosaccharomycetaceae</taxon>
        <taxon>Schizosaccharomyces</taxon>
    </lineage>
</organism>
<keyword evidence="2" id="KW-0521">NADP</keyword>
<dbReference type="PRINTS" id="PR00081">
    <property type="entry name" value="GDHRDH"/>
</dbReference>
<dbReference type="FunFam" id="3.40.50.720:FF:000374">
    <property type="entry name" value="3-oxoacyl-(Acyl-carrier-protein) reductase"/>
    <property type="match status" value="1"/>
</dbReference>